<keyword evidence="2" id="KW-1185">Reference proteome</keyword>
<organism evidence="1 2">
    <name type="scientific">Trematosphaeria pertusa</name>
    <dbReference type="NCBI Taxonomy" id="390896"/>
    <lineage>
        <taxon>Eukaryota</taxon>
        <taxon>Fungi</taxon>
        <taxon>Dikarya</taxon>
        <taxon>Ascomycota</taxon>
        <taxon>Pezizomycotina</taxon>
        <taxon>Dothideomycetes</taxon>
        <taxon>Pleosporomycetidae</taxon>
        <taxon>Pleosporales</taxon>
        <taxon>Massarineae</taxon>
        <taxon>Trematosphaeriaceae</taxon>
        <taxon>Trematosphaeria</taxon>
    </lineage>
</organism>
<dbReference type="OrthoDB" id="3800559at2759"/>
<dbReference type="Proteomes" id="UP000800094">
    <property type="component" value="Unassembled WGS sequence"/>
</dbReference>
<dbReference type="EMBL" id="ML987189">
    <property type="protein sequence ID" value="KAF2256379.1"/>
    <property type="molecule type" value="Genomic_DNA"/>
</dbReference>
<accession>A0A6A6J0Z7</accession>
<dbReference type="SUPFAM" id="SSF52047">
    <property type="entry name" value="RNI-like"/>
    <property type="match status" value="1"/>
</dbReference>
<evidence type="ECO:0000313" key="1">
    <source>
        <dbReference type="EMBL" id="KAF2256379.1"/>
    </source>
</evidence>
<proteinExistence type="predicted"/>
<gene>
    <name evidence="1" type="ORF">BU26DRAFT_499055</name>
</gene>
<sequence length="538" mass="60896">MLPLGRYGRRSSNVVDLSHSRLKSLHGGVQRHAVVNCVNVPVSSAPTSVEEVATRPGLHLTHTPTEVFSTFPMAQIDVSDDRPALYNLCLTSRLLRDVAQPVLFSHFDVPSPDKSDRKNAVHLLPPKRRLVLFSKTALQRSDLASRTKSMDLDFGSPQDNGIGGHILPEDTALFSRMAKEIFPYAPDWTERTRRRGFCALLPLIFCRLPNLHSLVFVPPTDASSYILVPRGQLTKDDVCSILPSLREVDIDSYGYGYNVPPELEDFGLFLCLPTLHHFRIDTFICTAWYRYIDNYLLPAPRTWLLSEVYLRNCTFMDAKNLTNFLAAFSKLKKFQFSAADLGDDLVDYEDYFTPAELKDALERQVSSLEVLDIGLADVKYAADVEEDDSAEFASNYLDTGSLGRFEHLIQLSIDALRLGATANLPPNIIQLIIRDVHGTRSLSEYHILRRYMNDLLNLDKTCPHIQYVFIQALKSNDILRIGEAHKATYHKDAKGRSILSFPNLPYKLYVCFVTFNDFGLPMYRELDDQIPEILASED</sequence>
<evidence type="ECO:0008006" key="3">
    <source>
        <dbReference type="Google" id="ProtNLM"/>
    </source>
</evidence>
<dbReference type="AlphaFoldDB" id="A0A6A6J0Z7"/>
<name>A0A6A6J0Z7_9PLEO</name>
<reference evidence="1" key="1">
    <citation type="journal article" date="2020" name="Stud. Mycol.">
        <title>101 Dothideomycetes genomes: a test case for predicting lifestyles and emergence of pathogens.</title>
        <authorList>
            <person name="Haridas S."/>
            <person name="Albert R."/>
            <person name="Binder M."/>
            <person name="Bloem J."/>
            <person name="Labutti K."/>
            <person name="Salamov A."/>
            <person name="Andreopoulos B."/>
            <person name="Baker S."/>
            <person name="Barry K."/>
            <person name="Bills G."/>
            <person name="Bluhm B."/>
            <person name="Cannon C."/>
            <person name="Castanera R."/>
            <person name="Culley D."/>
            <person name="Daum C."/>
            <person name="Ezra D."/>
            <person name="Gonzalez J."/>
            <person name="Henrissat B."/>
            <person name="Kuo A."/>
            <person name="Liang C."/>
            <person name="Lipzen A."/>
            <person name="Lutzoni F."/>
            <person name="Magnuson J."/>
            <person name="Mondo S."/>
            <person name="Nolan M."/>
            <person name="Ohm R."/>
            <person name="Pangilinan J."/>
            <person name="Park H.-J."/>
            <person name="Ramirez L."/>
            <person name="Alfaro M."/>
            <person name="Sun H."/>
            <person name="Tritt A."/>
            <person name="Yoshinaga Y."/>
            <person name="Zwiers L.-H."/>
            <person name="Turgeon B."/>
            <person name="Goodwin S."/>
            <person name="Spatafora J."/>
            <person name="Crous P."/>
            <person name="Grigoriev I."/>
        </authorList>
    </citation>
    <scope>NUCLEOTIDE SEQUENCE</scope>
    <source>
        <strain evidence="1">CBS 122368</strain>
    </source>
</reference>
<protein>
    <recommendedName>
        <fullName evidence="3">F-box domain-containing protein</fullName>
    </recommendedName>
</protein>
<dbReference type="GeneID" id="54579709"/>
<dbReference type="RefSeq" id="XP_033691383.1">
    <property type="nucleotide sequence ID" value="XM_033826379.1"/>
</dbReference>
<evidence type="ECO:0000313" key="2">
    <source>
        <dbReference type="Proteomes" id="UP000800094"/>
    </source>
</evidence>